<feature type="compositionally biased region" description="Acidic residues" evidence="5">
    <location>
        <begin position="397"/>
        <end position="454"/>
    </location>
</feature>
<dbReference type="OrthoDB" id="1859317at2759"/>
<dbReference type="PROSITE" id="PS50966">
    <property type="entry name" value="ZF_SWIM"/>
    <property type="match status" value="1"/>
</dbReference>
<keyword evidence="2 4" id="KW-0863">Zinc-finger</keyword>
<dbReference type="EMBL" id="RWGY01000011">
    <property type="protein sequence ID" value="TVU33011.1"/>
    <property type="molecule type" value="Genomic_DNA"/>
</dbReference>
<dbReference type="PANTHER" id="PTHR47482">
    <property type="entry name" value="OS11G0632001 PROTEIN"/>
    <property type="match status" value="1"/>
</dbReference>
<feature type="region of interest" description="Disordered" evidence="5">
    <location>
        <begin position="363"/>
        <end position="479"/>
    </location>
</feature>
<feature type="domain" description="SWIM-type" evidence="6">
    <location>
        <begin position="677"/>
        <end position="713"/>
    </location>
</feature>
<evidence type="ECO:0000256" key="2">
    <source>
        <dbReference type="ARBA" id="ARBA00022771"/>
    </source>
</evidence>
<evidence type="ECO:0000256" key="3">
    <source>
        <dbReference type="ARBA" id="ARBA00022833"/>
    </source>
</evidence>
<evidence type="ECO:0000256" key="4">
    <source>
        <dbReference type="PROSITE-ProRule" id="PRU00325"/>
    </source>
</evidence>
<feature type="region of interest" description="Disordered" evidence="5">
    <location>
        <begin position="1"/>
        <end position="26"/>
    </location>
</feature>
<reference evidence="7 8" key="1">
    <citation type="journal article" date="2019" name="Sci. Rep.">
        <title>A high-quality genome of Eragrostis curvula grass provides insights into Poaceae evolution and supports new strategies to enhance forage quality.</title>
        <authorList>
            <person name="Carballo J."/>
            <person name="Santos B.A.C.M."/>
            <person name="Zappacosta D."/>
            <person name="Garbus I."/>
            <person name="Selva J.P."/>
            <person name="Gallo C.A."/>
            <person name="Diaz A."/>
            <person name="Albertini E."/>
            <person name="Caccamo M."/>
            <person name="Echenique V."/>
        </authorList>
    </citation>
    <scope>NUCLEOTIDE SEQUENCE [LARGE SCALE GENOMIC DNA]</scope>
    <source>
        <strain evidence="8">cv. Victoria</strain>
        <tissue evidence="7">Leaf</tissue>
    </source>
</reference>
<keyword evidence="3" id="KW-0862">Zinc</keyword>
<organism evidence="7 8">
    <name type="scientific">Eragrostis curvula</name>
    <name type="common">weeping love grass</name>
    <dbReference type="NCBI Taxonomy" id="38414"/>
    <lineage>
        <taxon>Eukaryota</taxon>
        <taxon>Viridiplantae</taxon>
        <taxon>Streptophyta</taxon>
        <taxon>Embryophyta</taxon>
        <taxon>Tracheophyta</taxon>
        <taxon>Spermatophyta</taxon>
        <taxon>Magnoliopsida</taxon>
        <taxon>Liliopsida</taxon>
        <taxon>Poales</taxon>
        <taxon>Poaceae</taxon>
        <taxon>PACMAD clade</taxon>
        <taxon>Chloridoideae</taxon>
        <taxon>Eragrostideae</taxon>
        <taxon>Eragrostidinae</taxon>
        <taxon>Eragrostis</taxon>
    </lineage>
</organism>
<keyword evidence="8" id="KW-1185">Reference proteome</keyword>
<evidence type="ECO:0000256" key="5">
    <source>
        <dbReference type="SAM" id="MobiDB-lite"/>
    </source>
</evidence>
<feature type="compositionally biased region" description="Low complexity" evidence="5">
    <location>
        <begin position="1"/>
        <end position="12"/>
    </location>
</feature>
<dbReference type="Gramene" id="TVU33011">
    <property type="protein sequence ID" value="TVU33011"/>
    <property type="gene ID" value="EJB05_24783"/>
</dbReference>
<dbReference type="Pfam" id="PF04434">
    <property type="entry name" value="SWIM"/>
    <property type="match status" value="1"/>
</dbReference>
<protein>
    <recommendedName>
        <fullName evidence="6">SWIM-type domain-containing protein</fullName>
    </recommendedName>
</protein>
<gene>
    <name evidence="7" type="ORF">EJB05_24783</name>
</gene>
<proteinExistence type="predicted"/>
<dbReference type="InterPro" id="IPR006564">
    <property type="entry name" value="Znf_PMZ"/>
</dbReference>
<evidence type="ECO:0000313" key="7">
    <source>
        <dbReference type="EMBL" id="TVU33011.1"/>
    </source>
</evidence>
<feature type="region of interest" description="Disordered" evidence="5">
    <location>
        <begin position="845"/>
        <end position="895"/>
    </location>
</feature>
<evidence type="ECO:0000259" key="6">
    <source>
        <dbReference type="PROSITE" id="PS50966"/>
    </source>
</evidence>
<dbReference type="AlphaFoldDB" id="A0A5J9VBY8"/>
<dbReference type="InterPro" id="IPR007527">
    <property type="entry name" value="Znf_SWIM"/>
</dbReference>
<evidence type="ECO:0000313" key="8">
    <source>
        <dbReference type="Proteomes" id="UP000324897"/>
    </source>
</evidence>
<dbReference type="SMART" id="SM00575">
    <property type="entry name" value="ZnF_PMZ"/>
    <property type="match status" value="1"/>
</dbReference>
<feature type="region of interest" description="Disordered" evidence="5">
    <location>
        <begin position="173"/>
        <end position="240"/>
    </location>
</feature>
<accession>A0A5J9VBY8</accession>
<evidence type="ECO:0000256" key="1">
    <source>
        <dbReference type="ARBA" id="ARBA00022723"/>
    </source>
</evidence>
<keyword evidence="1" id="KW-0479">Metal-binding</keyword>
<feature type="compositionally biased region" description="Low complexity" evidence="5">
    <location>
        <begin position="173"/>
        <end position="200"/>
    </location>
</feature>
<name>A0A5J9VBY8_9POAL</name>
<sequence length="895" mass="97261">MASSSAGGSSSSRPPATSPHCLPVSPPNALLAGAMPPYFSAVPPFYPVPFASPNQSVPQRPPTAEQSSMYHPYFPFPGSLVSPAGSLASEGGSVPAGVPPGLSGGALLQAGSLMPTGAMLPHVTMIPPCSSNIFNAGAFQSLLFDVSSAAWRVPNFNGYFAVPSPASGDNLLSTSSSNLKSTSSSIKGSKSAKNANANPSVGKATNQGTTTIPVPNAVTSSSLSRSTKGSPSILGKGSGLRLKIGRKKTTPAVNRVGKSPVSVLGTINTPSPVPSGNERASAVDKVVPTNLFPAQLNSINAVGVVSSDANEVSKATAKIKTPSRSKQQCKVSHSIPAATIVPNKGSTPHLRNLTAALPNLGYEADSDVGSEAETCEDEEVVPPDEERDLQELGLQDAEQEEDHLQDDDYISEDEPQDSNDEAGYESPEELICDSSDESDDDSDDSSDDGSEQDQTETTAAQADNGANGPPIQYEIHGSFLGGTDQSQHYKKRYCYEYNYLIAVPLLFPRRRWPKWVPAPDCRKPRNMGAIEVAMRNSKNRSTDFIFEPVLGMVFDSRAEAYQFYNLFSWEVGFGIRFGTSSRNRGNKYRTMQELVCEREVGNTLLFSMTVQFEHRSKRVYAIEEHAFSVYTKKSFLLFSAEVDKAAQYIVNQTEFEDKFQVIHHNDKVRKLWARGVFEVKVEDNCAKYNCECGLFDHFGIICCHIIKVMIHTGVSKIPEAHILKRWTRNARDVVYPDALSSDSDSVGDQLLQSVLYGDALDVVRRANKDKQIHEIVARNIKLAKQEIDHLMEWRSKQPGYKAVEEEPDYNTTTSVSDIEAIVGNSYGASGSSAYMSDSEIESILAPDVNRAKGRPRANRFRSSAEGNTRRKKKLPQNIGLRPKIPAPNKKTSNKR</sequence>
<dbReference type="GO" id="GO:0008270">
    <property type="term" value="F:zinc ion binding"/>
    <property type="evidence" value="ECO:0007669"/>
    <property type="project" value="UniProtKB-KW"/>
</dbReference>
<comment type="caution">
    <text evidence="7">The sequence shown here is derived from an EMBL/GenBank/DDBJ whole genome shotgun (WGS) entry which is preliminary data.</text>
</comment>
<feature type="non-terminal residue" evidence="7">
    <location>
        <position position="895"/>
    </location>
</feature>
<feature type="compositionally biased region" description="Polar residues" evidence="5">
    <location>
        <begin position="203"/>
        <end position="219"/>
    </location>
</feature>
<feature type="compositionally biased region" description="Acidic residues" evidence="5">
    <location>
        <begin position="364"/>
        <end position="388"/>
    </location>
</feature>
<feature type="compositionally biased region" description="Low complexity" evidence="5">
    <location>
        <begin position="220"/>
        <end position="232"/>
    </location>
</feature>
<dbReference type="PANTHER" id="PTHR47482:SF5">
    <property type="entry name" value="FAR1 DOMAIN-CONTAINING PROTEIN"/>
    <property type="match status" value="1"/>
</dbReference>
<dbReference type="Proteomes" id="UP000324897">
    <property type="component" value="Chromosome 1"/>
</dbReference>